<evidence type="ECO:0000313" key="2">
    <source>
        <dbReference type="Proteomes" id="UP001642540"/>
    </source>
</evidence>
<protein>
    <submittedName>
        <fullName evidence="1">Uncharacterized protein</fullName>
    </submittedName>
</protein>
<comment type="caution">
    <text evidence="1">The sequence shown here is derived from an EMBL/GenBank/DDBJ whole genome shotgun (WGS) entry which is preliminary data.</text>
</comment>
<reference evidence="1 2" key="1">
    <citation type="submission" date="2024-08" db="EMBL/GenBank/DDBJ databases">
        <authorList>
            <person name="Cucini C."/>
            <person name="Frati F."/>
        </authorList>
    </citation>
    <scope>NUCLEOTIDE SEQUENCE [LARGE SCALE GENOMIC DNA]</scope>
</reference>
<proteinExistence type="predicted"/>
<gene>
    <name evidence="1" type="ORF">ODALV1_LOCUS9867</name>
</gene>
<dbReference type="EMBL" id="CAXLJM020000030">
    <property type="protein sequence ID" value="CAL8098218.1"/>
    <property type="molecule type" value="Genomic_DNA"/>
</dbReference>
<organism evidence="1 2">
    <name type="scientific">Orchesella dallaii</name>
    <dbReference type="NCBI Taxonomy" id="48710"/>
    <lineage>
        <taxon>Eukaryota</taxon>
        <taxon>Metazoa</taxon>
        <taxon>Ecdysozoa</taxon>
        <taxon>Arthropoda</taxon>
        <taxon>Hexapoda</taxon>
        <taxon>Collembola</taxon>
        <taxon>Entomobryomorpha</taxon>
        <taxon>Entomobryoidea</taxon>
        <taxon>Orchesellidae</taxon>
        <taxon>Orchesellinae</taxon>
        <taxon>Orchesella</taxon>
    </lineage>
</organism>
<keyword evidence="2" id="KW-1185">Reference proteome</keyword>
<name>A0ABP1QET4_9HEXA</name>
<dbReference type="Proteomes" id="UP001642540">
    <property type="component" value="Unassembled WGS sequence"/>
</dbReference>
<evidence type="ECO:0000313" key="1">
    <source>
        <dbReference type="EMBL" id="CAL8098218.1"/>
    </source>
</evidence>
<sequence>MVIKSAYDASRFVERRKMLYLWLIGSYADQLVSLSLQTDYPLEALQPNHNYYDVIDNNREILVASTSASAYGKLEELKIFHPNPNPQFLLHQEFLLLSKTPVLRRLSLVGSSNRSKLWGYRNLLTNIEKFKNTLEQLYLDVTIKEMTSDDFQPRTEITFPHVKTLAFRFPLESLDEEKMENNFLVMFPALESLQLLCFWGSPFAGIWPIGEEKETGEEDNPALVIEDDEKIAVFSNRVASYNQQMAAWRLEGYSRHELARRQERMEQELGRAKYEDEKYLILHRLLKGGRVWNICKELKSLSISSGWRPSGNVCVRGRPNN</sequence>
<accession>A0ABP1QET4</accession>